<dbReference type="InterPro" id="IPR000182">
    <property type="entry name" value="GNAT_dom"/>
</dbReference>
<dbReference type="Proteomes" id="UP000822688">
    <property type="component" value="Chromosome 11"/>
</dbReference>
<dbReference type="AlphaFoldDB" id="A0A8T0GAD9"/>
<evidence type="ECO:0000259" key="1">
    <source>
        <dbReference type="PROSITE" id="PS51186"/>
    </source>
</evidence>
<dbReference type="SUPFAM" id="SSF55729">
    <property type="entry name" value="Acyl-CoA N-acyltransferases (Nat)"/>
    <property type="match status" value="1"/>
</dbReference>
<dbReference type="Gene3D" id="3.40.630.30">
    <property type="match status" value="1"/>
</dbReference>
<dbReference type="CDD" id="cd04301">
    <property type="entry name" value="NAT_SF"/>
    <property type="match status" value="1"/>
</dbReference>
<sequence>MVSRSAVMDESSIRREVTIRRYKDVDVERLAELDKRCEMGAAGSESLAFDLLGDPLCRVRHLPAFHMLVAEVGGEIVGVIRGSVKDVVCSQSALIVKEKAQIRIPLYARVGYLLGLRVCPLHRRMGIALKLAQSMEEWCRSQNAEYVYMATEKDNEASLKLFTGKLDYVHFRTPAIFVQPVHVHDRHISSRIQLTKITPDQATALYRASMGTAEFFPKDIDAVLRNKLCEGTWIATWKADDLGESLKNFACEGGRGGKVVEKEWARGASWAMLSVWRSNDLFQCEYKNASWLKKTGAALSRWLDFCLPGCGVPSVPNFFDPFGVQFMFGLHSEGHRGGELLHSLCWHAHNLARKNNCKAIMSEVAPSDPAFHSIPHWKKLSSTDDMWCIKSLRSSQFIDNFDDFDWCQAPPKPVLFVDPREV</sequence>
<accession>A0A8T0GAD9</accession>
<dbReference type="EMBL" id="CM026432">
    <property type="protein sequence ID" value="KAG0556316.1"/>
    <property type="molecule type" value="Genomic_DNA"/>
</dbReference>
<reference evidence="2 3" key="1">
    <citation type="submission" date="2020-06" db="EMBL/GenBank/DDBJ databases">
        <title>WGS assembly of Ceratodon purpureus strain R40.</title>
        <authorList>
            <person name="Carey S.B."/>
            <person name="Jenkins J."/>
            <person name="Shu S."/>
            <person name="Lovell J.T."/>
            <person name="Sreedasyam A."/>
            <person name="Maumus F."/>
            <person name="Tiley G.P."/>
            <person name="Fernandez-Pozo N."/>
            <person name="Barry K."/>
            <person name="Chen C."/>
            <person name="Wang M."/>
            <person name="Lipzen A."/>
            <person name="Daum C."/>
            <person name="Saski C.A."/>
            <person name="Payton A.C."/>
            <person name="Mcbreen J.C."/>
            <person name="Conrad R.E."/>
            <person name="Kollar L.M."/>
            <person name="Olsson S."/>
            <person name="Huttunen S."/>
            <person name="Landis J.B."/>
            <person name="Wickett N.J."/>
            <person name="Johnson M.G."/>
            <person name="Rensing S.A."/>
            <person name="Grimwood J."/>
            <person name="Schmutz J."/>
            <person name="Mcdaniel S.F."/>
        </authorList>
    </citation>
    <scope>NUCLEOTIDE SEQUENCE [LARGE SCALE GENOMIC DNA]</scope>
    <source>
        <strain evidence="2 3">R40</strain>
    </source>
</reference>
<protein>
    <recommendedName>
        <fullName evidence="1">N-acetyltransferase domain-containing protein</fullName>
    </recommendedName>
</protein>
<dbReference type="InterPro" id="IPR016181">
    <property type="entry name" value="Acyl_CoA_acyltransferase"/>
</dbReference>
<dbReference type="GO" id="GO:0016747">
    <property type="term" value="F:acyltransferase activity, transferring groups other than amino-acyl groups"/>
    <property type="evidence" value="ECO:0007669"/>
    <property type="project" value="InterPro"/>
</dbReference>
<organism evidence="2 3">
    <name type="scientific">Ceratodon purpureus</name>
    <name type="common">Fire moss</name>
    <name type="synonym">Dicranum purpureum</name>
    <dbReference type="NCBI Taxonomy" id="3225"/>
    <lineage>
        <taxon>Eukaryota</taxon>
        <taxon>Viridiplantae</taxon>
        <taxon>Streptophyta</taxon>
        <taxon>Embryophyta</taxon>
        <taxon>Bryophyta</taxon>
        <taxon>Bryophytina</taxon>
        <taxon>Bryopsida</taxon>
        <taxon>Dicranidae</taxon>
        <taxon>Pseudoditrichales</taxon>
        <taxon>Ditrichaceae</taxon>
        <taxon>Ceratodon</taxon>
    </lineage>
</organism>
<name>A0A8T0GAD9_CERPU</name>
<comment type="caution">
    <text evidence="2">The sequence shown here is derived from an EMBL/GenBank/DDBJ whole genome shotgun (WGS) entry which is preliminary data.</text>
</comment>
<evidence type="ECO:0000313" key="2">
    <source>
        <dbReference type="EMBL" id="KAG0556316.1"/>
    </source>
</evidence>
<proteinExistence type="predicted"/>
<dbReference type="InterPro" id="IPR052810">
    <property type="entry name" value="Plant_NAT"/>
</dbReference>
<dbReference type="PANTHER" id="PTHR47370:SF10">
    <property type="entry name" value="N-ACETYLTRANSFERASE HLS1-RELATED"/>
    <property type="match status" value="1"/>
</dbReference>
<evidence type="ECO:0000313" key="3">
    <source>
        <dbReference type="Proteomes" id="UP000822688"/>
    </source>
</evidence>
<dbReference type="PANTHER" id="PTHR47370">
    <property type="entry name" value="ACYL-COA N-ACYLTRANSFERASES (NAT) SUPERFAMILY PROTEIN"/>
    <property type="match status" value="1"/>
</dbReference>
<keyword evidence="3" id="KW-1185">Reference proteome</keyword>
<feature type="domain" description="N-acetyltransferase" evidence="1">
    <location>
        <begin position="17"/>
        <end position="195"/>
    </location>
</feature>
<dbReference type="PROSITE" id="PS51186">
    <property type="entry name" value="GNAT"/>
    <property type="match status" value="1"/>
</dbReference>
<gene>
    <name evidence="2" type="ORF">KC19_11G043600</name>
</gene>
<dbReference type="Pfam" id="PF00583">
    <property type="entry name" value="Acetyltransf_1"/>
    <property type="match status" value="1"/>
</dbReference>